<evidence type="ECO:0000256" key="3">
    <source>
        <dbReference type="ARBA" id="ARBA00023239"/>
    </source>
</evidence>
<dbReference type="HAMAP" id="MF_01288">
    <property type="entry name" value="Rhamnon_dehydrat"/>
    <property type="match status" value="1"/>
</dbReference>
<evidence type="ECO:0000256" key="6">
    <source>
        <dbReference type="ARBA" id="ARBA00067087"/>
    </source>
</evidence>
<feature type="active site" description="Proton acceptor" evidence="8">
    <location>
        <position position="318"/>
    </location>
</feature>
<comment type="miscellaneous">
    <text evidence="8">Reaction proceeds via a syn dehydration.</text>
</comment>
<feature type="binding site" evidence="8">
    <location>
        <position position="240"/>
    </location>
    <ligand>
        <name>Mg(2+)</name>
        <dbReference type="ChEBI" id="CHEBI:18420"/>
    </ligand>
</feature>
<dbReference type="AlphaFoldDB" id="A0A1W6P383"/>
<dbReference type="PANTHER" id="PTHR13794">
    <property type="entry name" value="ENOLASE SUPERFAMILY, MANDELATE RACEMASE"/>
    <property type="match status" value="1"/>
</dbReference>
<proteinExistence type="inferred from homology"/>
<dbReference type="Gene3D" id="3.30.390.10">
    <property type="entry name" value="Enolase-like, N-terminal domain"/>
    <property type="match status" value="1"/>
</dbReference>
<gene>
    <name evidence="10" type="primary">yfaW</name>
    <name evidence="8" type="synonym">rhmD</name>
    <name evidence="10" type="ORF">BVG79_p1000087</name>
</gene>
<dbReference type="SUPFAM" id="SSF54826">
    <property type="entry name" value="Enolase N-terminal domain-like"/>
    <property type="match status" value="1"/>
</dbReference>
<dbReference type="Proteomes" id="UP000242447">
    <property type="component" value="Plasmid unnamed1"/>
</dbReference>
<comment type="catalytic activity">
    <reaction evidence="8">
        <text>L-rhamnonate = 2-dehydro-3-deoxy-L-rhamnonate + H2O</text>
        <dbReference type="Rhea" id="RHEA:23080"/>
        <dbReference type="ChEBI" id="CHEBI:15377"/>
        <dbReference type="ChEBI" id="CHEBI:58118"/>
        <dbReference type="ChEBI" id="CHEBI:58371"/>
        <dbReference type="EC" id="4.2.1.90"/>
    </reaction>
</comment>
<evidence type="ECO:0000256" key="5">
    <source>
        <dbReference type="ARBA" id="ARBA00063011"/>
    </source>
</evidence>
<keyword evidence="10" id="KW-0614">Plasmid</keyword>
<dbReference type="SFLD" id="SFLDG00179">
    <property type="entry name" value="mandelate_racemase"/>
    <property type="match status" value="1"/>
</dbReference>
<feature type="domain" description="Mandelate racemase/muconate lactonizing enzyme C-terminal" evidence="9">
    <location>
        <begin position="160"/>
        <end position="261"/>
    </location>
</feature>
<dbReference type="InterPro" id="IPR023444">
    <property type="entry name" value="L-Rhamnon_dehydrat"/>
</dbReference>
<dbReference type="InterPro" id="IPR029017">
    <property type="entry name" value="Enolase-like_N"/>
</dbReference>
<dbReference type="InterPro" id="IPR046945">
    <property type="entry name" value="RHMD-like"/>
</dbReference>
<comment type="function">
    <text evidence="8">Catalyzes the dehydration of L-rhamnonate to 2-keto-3-deoxy-L-rhamnonate (KDR).</text>
</comment>
<dbReference type="InterPro" id="IPR018110">
    <property type="entry name" value="Mandel_Rmase/mucon_lact_enz_CS"/>
</dbReference>
<evidence type="ECO:0000256" key="7">
    <source>
        <dbReference type="ARBA" id="ARBA00074351"/>
    </source>
</evidence>
<dbReference type="SUPFAM" id="SSF51604">
    <property type="entry name" value="Enolase C-terminal domain-like"/>
    <property type="match status" value="1"/>
</dbReference>
<evidence type="ECO:0000256" key="2">
    <source>
        <dbReference type="ARBA" id="ARBA00022842"/>
    </source>
</evidence>
<dbReference type="InterPro" id="IPR013342">
    <property type="entry name" value="Mandelate_racemase_C"/>
</dbReference>
<evidence type="ECO:0000259" key="9">
    <source>
        <dbReference type="SMART" id="SM00922"/>
    </source>
</evidence>
<feature type="binding site" evidence="8">
    <location>
        <position position="268"/>
    </location>
    <ligand>
        <name>Mg(2+)</name>
        <dbReference type="ChEBI" id="CHEBI:18420"/>
    </ligand>
</feature>
<evidence type="ECO:0000256" key="1">
    <source>
        <dbReference type="ARBA" id="ARBA00022723"/>
    </source>
</evidence>
<dbReference type="Pfam" id="PF13378">
    <property type="entry name" value="MR_MLE_C"/>
    <property type="match status" value="1"/>
</dbReference>
<feature type="site" description="Transition state stabilizer" evidence="8">
    <location>
        <position position="338"/>
    </location>
</feature>
<dbReference type="PANTHER" id="PTHR13794:SF58">
    <property type="entry name" value="MITOCHONDRIAL ENOLASE SUPERFAMILY MEMBER 1"/>
    <property type="match status" value="1"/>
</dbReference>
<dbReference type="GO" id="GO:0050032">
    <property type="term" value="F:L-rhamnonate dehydratase activity"/>
    <property type="evidence" value="ECO:0007669"/>
    <property type="project" value="UniProtKB-UniRule"/>
</dbReference>
<comment type="cofactor">
    <cofactor evidence="8">
        <name>Mg(2+)</name>
        <dbReference type="ChEBI" id="CHEBI:18420"/>
    </cofactor>
    <text evidence="8">Binds 1 Mg(2+) ion per subunit.</text>
</comment>
<geneLocation type="plasmid" evidence="10">
    <name>unnamed1</name>
</geneLocation>
<dbReference type="RefSeq" id="WP_085787472.1">
    <property type="nucleotide sequence ID" value="NZ_CP019938.1"/>
</dbReference>
<dbReference type="GO" id="GO:0000287">
    <property type="term" value="F:magnesium ion binding"/>
    <property type="evidence" value="ECO:0007669"/>
    <property type="project" value="UniProtKB-UniRule"/>
</dbReference>
<accession>A0A1W6P383</accession>
<keyword evidence="3 8" id="KW-0456">Lyase</keyword>
<feature type="binding site" evidence="8">
    <location>
        <position position="22"/>
    </location>
    <ligand>
        <name>substrate</name>
    </ligand>
</feature>
<feature type="binding site" evidence="8">
    <location>
        <position position="48"/>
    </location>
    <ligand>
        <name>substrate</name>
    </ligand>
</feature>
<organism evidence="10 11">
    <name type="scientific">Ketogulonicigenium robustum</name>
    <dbReference type="NCBI Taxonomy" id="92947"/>
    <lineage>
        <taxon>Bacteria</taxon>
        <taxon>Pseudomonadati</taxon>
        <taxon>Pseudomonadota</taxon>
        <taxon>Alphaproteobacteria</taxon>
        <taxon>Rhodobacterales</taxon>
        <taxon>Roseobacteraceae</taxon>
        <taxon>Ketogulonicigenium</taxon>
    </lineage>
</organism>
<protein>
    <recommendedName>
        <fullName evidence="7 8">L-rhamnonate dehydratase</fullName>
        <shortName evidence="8">RhamD</shortName>
        <ecNumber evidence="6 8">4.2.1.90</ecNumber>
    </recommendedName>
</protein>
<reference evidence="10 11" key="1">
    <citation type="submission" date="2017-02" db="EMBL/GenBank/DDBJ databases">
        <title>Ketogulonicigenium robustum SPU B003 Genome sequencing and assembly.</title>
        <authorList>
            <person name="Li Y."/>
            <person name="Liu L."/>
            <person name="Wang C."/>
            <person name="Zhang M."/>
            <person name="Zhang T."/>
            <person name="Zhang Y."/>
        </authorList>
    </citation>
    <scope>NUCLEOTIDE SEQUENCE [LARGE SCALE GENOMIC DNA]</scope>
    <source>
        <strain evidence="10 11">SPU_B003</strain>
        <plasmid evidence="10 11">unnamed1</plasmid>
    </source>
</reference>
<dbReference type="EMBL" id="CP019938">
    <property type="protein sequence ID" value="ARO15889.1"/>
    <property type="molecule type" value="Genomic_DNA"/>
</dbReference>
<feature type="binding site" evidence="8">
    <location>
        <position position="214"/>
    </location>
    <ligand>
        <name>Mg(2+)</name>
        <dbReference type="ChEBI" id="CHEBI:18420"/>
    </ligand>
</feature>
<dbReference type="SMART" id="SM00922">
    <property type="entry name" value="MR_MLE"/>
    <property type="match status" value="1"/>
</dbReference>
<dbReference type="Gene3D" id="3.20.20.120">
    <property type="entry name" value="Enolase-like C-terminal domain"/>
    <property type="match status" value="1"/>
</dbReference>
<feature type="binding site" evidence="8">
    <location>
        <position position="338"/>
    </location>
    <ligand>
        <name>substrate</name>
    </ligand>
</feature>
<feature type="site" description="Increases basicity of active site His" evidence="8">
    <location>
        <position position="291"/>
    </location>
</feature>
<dbReference type="KEGG" id="kro:BVG79_p1000087"/>
<keyword evidence="2 8" id="KW-0460">Magnesium</keyword>
<dbReference type="SFLD" id="SFLDS00001">
    <property type="entry name" value="Enolase"/>
    <property type="match status" value="1"/>
</dbReference>
<evidence type="ECO:0000313" key="10">
    <source>
        <dbReference type="EMBL" id="ARO15889.1"/>
    </source>
</evidence>
<evidence type="ECO:0000256" key="4">
    <source>
        <dbReference type="ARBA" id="ARBA00061339"/>
    </source>
</evidence>
<comment type="similarity">
    <text evidence="4 8">Belongs to the mandelate racemase/muconate lactonizing enzyme family. RhamD subfamily.</text>
</comment>
<dbReference type="SFLD" id="SFLDF00006">
    <property type="entry name" value="rhamnonate_dehydratase"/>
    <property type="match status" value="1"/>
</dbReference>
<dbReference type="EC" id="4.2.1.90" evidence="6 8"/>
<dbReference type="OrthoDB" id="9802699at2"/>
<dbReference type="GO" id="GO:0009063">
    <property type="term" value="P:amino acid catabolic process"/>
    <property type="evidence" value="ECO:0007669"/>
    <property type="project" value="InterPro"/>
</dbReference>
<dbReference type="NCBIfam" id="NF011968">
    <property type="entry name" value="PRK15440.1"/>
    <property type="match status" value="1"/>
</dbReference>
<dbReference type="InterPro" id="IPR036849">
    <property type="entry name" value="Enolase-like_C_sf"/>
</dbReference>
<keyword evidence="11" id="KW-1185">Reference proteome</keyword>
<dbReference type="PROSITE" id="PS00908">
    <property type="entry name" value="MR_MLE_1"/>
    <property type="match status" value="1"/>
</dbReference>
<keyword evidence="1 8" id="KW-0479">Metal-binding</keyword>
<name>A0A1W6P383_9RHOB</name>
<sequence>MHAPIIKHIRAFTVFGGGADYHDQGADHWIDDHIATPMSRYPAYRQSRQSFGINVLGTLVVELETDTGVKGFAVTTGGEPAAYIVEKHLARFVEGRRVDEIELIWDQMFNATLYYGRRGLVINAISGVDLALWDLLGQVRQLPVHALIGGAVRDEQPFYATGARPDLAKQMGFIGGKLAFRHNPLQGTPGIRTEMERLGQMRDAVGPDFWLMFDCWMSMTVDYAHQVAVAAAEYDLKWIEECLPPDDYWGYAALRKKLPPKMLLTTGEHEATRWGFRMLLEMGCCDFIQPDVGWCGGLTELLKISALADAHNTMVIPHGSSVYSYHFVMTRQNSPFAEFLMMAPKADNVVPMFSPMLLDEPVPQNGLLHISALDKPGFGVRLSPDLQLHRPYER</sequence>
<dbReference type="Pfam" id="PF02746">
    <property type="entry name" value="MR_MLE_N"/>
    <property type="match status" value="1"/>
</dbReference>
<evidence type="ECO:0000313" key="11">
    <source>
        <dbReference type="Proteomes" id="UP000242447"/>
    </source>
</evidence>
<evidence type="ECO:0000256" key="8">
    <source>
        <dbReference type="HAMAP-Rule" id="MF_01288"/>
    </source>
</evidence>
<dbReference type="GO" id="GO:0016052">
    <property type="term" value="P:carbohydrate catabolic process"/>
    <property type="evidence" value="ECO:0007669"/>
    <property type="project" value="TreeGrafter"/>
</dbReference>
<dbReference type="InterPro" id="IPR029065">
    <property type="entry name" value="Enolase_C-like"/>
</dbReference>
<comment type="subunit">
    <text evidence="5 8">Homooctamer; tetramer of dimers.</text>
</comment>
<dbReference type="FunFam" id="3.20.20.120:FF:000005">
    <property type="entry name" value="Putative L-rhamnonate dehydratase"/>
    <property type="match status" value="1"/>
</dbReference>
<dbReference type="InterPro" id="IPR013341">
    <property type="entry name" value="Mandelate_racemase_N_dom"/>
</dbReference>